<reference evidence="1" key="1">
    <citation type="submission" date="2022-11" db="EMBL/GenBank/DDBJ databases">
        <title>Minimal conservation of predation-associated metabolite biosynthetic gene clusters underscores biosynthetic potential of Myxococcota including descriptions for ten novel species: Archangium lansinium sp. nov., Myxococcus landrumus sp. nov., Nannocystis bai.</title>
        <authorList>
            <person name="Ahearne A."/>
            <person name="Stevens C."/>
            <person name="Phillips K."/>
        </authorList>
    </citation>
    <scope>NUCLEOTIDE SEQUENCE</scope>
    <source>
        <strain evidence="1">Na p29</strain>
    </source>
</reference>
<accession>A0A9X3F3N1</accession>
<organism evidence="1 2">
    <name type="scientific">Nannocystis pusilla</name>
    <dbReference type="NCBI Taxonomy" id="889268"/>
    <lineage>
        <taxon>Bacteria</taxon>
        <taxon>Pseudomonadati</taxon>
        <taxon>Myxococcota</taxon>
        <taxon>Polyangia</taxon>
        <taxon>Nannocystales</taxon>
        <taxon>Nannocystaceae</taxon>
        <taxon>Nannocystis</taxon>
    </lineage>
</organism>
<name>A0A9X3F3N1_9BACT</name>
<dbReference type="Proteomes" id="UP001150924">
    <property type="component" value="Unassembled WGS sequence"/>
</dbReference>
<evidence type="ECO:0000313" key="1">
    <source>
        <dbReference type="EMBL" id="MCY1013869.1"/>
    </source>
</evidence>
<gene>
    <name evidence="1" type="ORF">OV079_51765</name>
</gene>
<sequence length="111" mass="12441">MSYCRSQFGYLNDLQAELDGEYPDLRIALLGVNGVGYESGLPQIVAGRDIPLLQDTADVDAWSRWEVTWRDVVILDRDGAPVSVFNLTEHDLSQMGEYEALKGILLDFAMM</sequence>
<protein>
    <submittedName>
        <fullName evidence="1">Uncharacterized protein</fullName>
    </submittedName>
</protein>
<dbReference type="AlphaFoldDB" id="A0A9X3F3N1"/>
<keyword evidence="2" id="KW-1185">Reference proteome</keyword>
<dbReference type="EMBL" id="JAPNKE010000002">
    <property type="protein sequence ID" value="MCY1013869.1"/>
    <property type="molecule type" value="Genomic_DNA"/>
</dbReference>
<evidence type="ECO:0000313" key="2">
    <source>
        <dbReference type="Proteomes" id="UP001150924"/>
    </source>
</evidence>
<proteinExistence type="predicted"/>
<dbReference type="RefSeq" id="WP_267778028.1">
    <property type="nucleotide sequence ID" value="NZ_JAPNKE010000002.1"/>
</dbReference>
<comment type="caution">
    <text evidence="1">The sequence shown here is derived from an EMBL/GenBank/DDBJ whole genome shotgun (WGS) entry which is preliminary data.</text>
</comment>